<name>A0A375YT68_MYCSH</name>
<evidence type="ECO:0000313" key="1">
    <source>
        <dbReference type="EMBL" id="SRX92143.1"/>
    </source>
</evidence>
<dbReference type="EMBL" id="UEGW01000001">
    <property type="protein sequence ID" value="SRX92143.1"/>
    <property type="molecule type" value="Genomic_DNA"/>
</dbReference>
<gene>
    <name evidence="1" type="ORF">MSP7336_00367</name>
</gene>
<dbReference type="AlphaFoldDB" id="A0A375YT68"/>
<dbReference type="STRING" id="29313.BHQ16_21400"/>
<organism evidence="1 2">
    <name type="scientific">Mycobacterium shimoidei</name>
    <dbReference type="NCBI Taxonomy" id="29313"/>
    <lineage>
        <taxon>Bacteria</taxon>
        <taxon>Bacillati</taxon>
        <taxon>Actinomycetota</taxon>
        <taxon>Actinomycetes</taxon>
        <taxon>Mycobacteriales</taxon>
        <taxon>Mycobacteriaceae</taxon>
        <taxon>Mycobacterium</taxon>
    </lineage>
</organism>
<evidence type="ECO:0000313" key="2">
    <source>
        <dbReference type="Proteomes" id="UP000252015"/>
    </source>
</evidence>
<accession>A0A375YT68</accession>
<dbReference type="Proteomes" id="UP000252015">
    <property type="component" value="Unassembled WGS sequence"/>
</dbReference>
<dbReference type="RefSeq" id="WP_113962920.1">
    <property type="nucleotide sequence ID" value="NZ_UEGW01000001.1"/>
</dbReference>
<sequence length="143" mass="16421">MKTLLEFILNNVEFLYLNPAYRFTDSKNRGLSEIDASISLTSDVLRWNIINDRGQIYFTVVPLSSAKNSFWLSLVRQYLEGGNEIQVVAPVDEANWLSSNLPRVERLFSDESQIARICDELVALREANARKRSASYRRLTTES</sequence>
<reference evidence="1 2" key="1">
    <citation type="submission" date="2018-05" db="EMBL/GenBank/DDBJ databases">
        <authorList>
            <consortium name="IHU Genomes"/>
        </authorList>
    </citation>
    <scope>NUCLEOTIDE SEQUENCE [LARGE SCALE GENOMIC DNA]</scope>
    <source>
        <strain evidence="1 2">P7336</strain>
    </source>
</reference>
<keyword evidence="2" id="KW-1185">Reference proteome</keyword>
<protein>
    <submittedName>
        <fullName evidence="1">Uncharacterized protein</fullName>
    </submittedName>
</protein>
<proteinExistence type="predicted"/>